<gene>
    <name evidence="3" type="ORF">AWH56_014075</name>
    <name evidence="2" type="ORF">AWH56_11775</name>
</gene>
<evidence type="ECO:0000256" key="1">
    <source>
        <dbReference type="SAM" id="Phobius"/>
    </source>
</evidence>
<dbReference type="EMBL" id="CP063356">
    <property type="protein sequence ID" value="QOY33876.1"/>
    <property type="molecule type" value="Genomic_DNA"/>
</dbReference>
<accession>A0A1S2LTB7</accession>
<keyword evidence="1" id="KW-0472">Membrane</keyword>
<reference evidence="3 4" key="2">
    <citation type="journal article" date="2017" name="Genome Announc.">
        <title>Draft Genome Sequences of Four Alkaliphilic Bacteria Belonging to the Anaerobacillus Genus.</title>
        <authorList>
            <person name="Bassil N.M."/>
            <person name="Lloyd J.R."/>
        </authorList>
    </citation>
    <scope>NUCLEOTIDE SEQUENCE [LARGE SCALE GENOMIC DNA]</scope>
    <source>
        <strain evidence="3 4">NB2006</strain>
    </source>
</reference>
<organism evidence="2 4">
    <name type="scientific">Anaerobacillus isosaccharinicus</name>
    <dbReference type="NCBI Taxonomy" id="1532552"/>
    <lineage>
        <taxon>Bacteria</taxon>
        <taxon>Bacillati</taxon>
        <taxon>Bacillota</taxon>
        <taxon>Bacilli</taxon>
        <taxon>Bacillales</taxon>
        <taxon>Bacillaceae</taxon>
        <taxon>Anaerobacillus</taxon>
    </lineage>
</organism>
<dbReference type="KEGG" id="aia:AWH56_014075"/>
<dbReference type="AlphaFoldDB" id="A0A1S2LTB7"/>
<protein>
    <submittedName>
        <fullName evidence="2">Uncharacterized protein</fullName>
    </submittedName>
</protein>
<name>A0A1S2LTB7_9BACI</name>
<sequence length="108" mass="12316">MGKWVMLSFVGLVCLSIWGTLVSFVFFGDPRQQVSEVEDKLLSEEVVNSTTNPWDVITVQEDTFNPRETLRMNIKKRGIWKEDVAHIAPNGEISIDELLAIVTQKDQH</sequence>
<keyword evidence="1" id="KW-1133">Transmembrane helix</keyword>
<keyword evidence="4" id="KW-1185">Reference proteome</keyword>
<proteinExistence type="predicted"/>
<reference evidence="3" key="4">
    <citation type="submission" date="2020-10" db="EMBL/GenBank/DDBJ databases">
        <authorList>
            <person name="Bassil N.M."/>
            <person name="Lloyd J.R."/>
        </authorList>
    </citation>
    <scope>NUCLEOTIDE SEQUENCE</scope>
    <source>
        <strain evidence="3">NB2006</strain>
    </source>
</reference>
<evidence type="ECO:0000313" key="4">
    <source>
        <dbReference type="Proteomes" id="UP000180175"/>
    </source>
</evidence>
<dbReference type="RefSeq" id="WP_071317281.1">
    <property type="nucleotide sequence ID" value="NZ_CP063356.2"/>
</dbReference>
<dbReference type="Proteomes" id="UP000180175">
    <property type="component" value="Chromosome"/>
</dbReference>
<keyword evidence="1" id="KW-0812">Transmembrane</keyword>
<reference evidence="3 4" key="3">
    <citation type="journal article" date="2019" name="Int. J. Syst. Evol. Microbiol.">
        <title>Anaerobacillus isosaccharinicus sp. nov., an alkaliphilic bacterium which degrades isosaccharinic acid.</title>
        <authorList>
            <person name="Bassil N.M."/>
            <person name="Lloyd J.R."/>
        </authorList>
    </citation>
    <scope>NUCLEOTIDE SEQUENCE [LARGE SCALE GENOMIC DNA]</scope>
    <source>
        <strain evidence="3 4">NB2006</strain>
    </source>
</reference>
<evidence type="ECO:0000313" key="3">
    <source>
        <dbReference type="EMBL" id="QOY33876.1"/>
    </source>
</evidence>
<reference evidence="2 4" key="1">
    <citation type="submission" date="2016-10" db="EMBL/GenBank/DDBJ databases">
        <title>Draft genome sequences of four alkaliphilic bacteria belonging to the Anaerobacillus genus.</title>
        <authorList>
            <person name="Bassil N.M."/>
            <person name="Lloyd J.R."/>
        </authorList>
    </citation>
    <scope>NUCLEOTIDE SEQUENCE [LARGE SCALE GENOMIC DNA]</scope>
    <source>
        <strain evidence="2 4">NB2006</strain>
    </source>
</reference>
<dbReference type="OrthoDB" id="2968692at2"/>
<feature type="transmembrane region" description="Helical" evidence="1">
    <location>
        <begin position="6"/>
        <end position="27"/>
    </location>
</feature>
<dbReference type="EMBL" id="LQXD01000107">
    <property type="protein sequence ID" value="OIJ15383.1"/>
    <property type="molecule type" value="Genomic_DNA"/>
</dbReference>
<evidence type="ECO:0000313" key="2">
    <source>
        <dbReference type="EMBL" id="OIJ15383.1"/>
    </source>
</evidence>